<dbReference type="PANTHER" id="PTHR38460:SF1">
    <property type="entry name" value="TAUTOMERASE YOLI-RELATED"/>
    <property type="match status" value="1"/>
</dbReference>
<dbReference type="Pfam" id="PF14552">
    <property type="entry name" value="Tautomerase_2"/>
    <property type="match status" value="1"/>
</dbReference>
<evidence type="ECO:0000313" key="1">
    <source>
        <dbReference type="EMBL" id="NGZ74380.1"/>
    </source>
</evidence>
<proteinExistence type="predicted"/>
<keyword evidence="2" id="KW-1185">Reference proteome</keyword>
<dbReference type="EMBL" id="JAAFGS010000001">
    <property type="protein sequence ID" value="NGZ74380.1"/>
    <property type="molecule type" value="Genomic_DNA"/>
</dbReference>
<dbReference type="InterPro" id="IPR014347">
    <property type="entry name" value="Tautomerase/MIF_sf"/>
</dbReference>
<sequence>MGQVKIYGLETRLNPLKVTLSEAVHSCMVEAFRLPPDKKFHRFFPMEKENFMFPEGRSDRYTIIEISMFEGRSPQAKKRLIELLFRRVFEAAGIEPNDLEITIFETPKTDWGIRGLPADELRLNYEVDV</sequence>
<dbReference type="InterPro" id="IPR037479">
    <property type="entry name" value="Tauto_MSAD"/>
</dbReference>
<dbReference type="Gene3D" id="3.30.429.10">
    <property type="entry name" value="Macrophage Migration Inhibitory Factor"/>
    <property type="match status" value="1"/>
</dbReference>
<dbReference type="RefSeq" id="WP_166272536.1">
    <property type="nucleotide sequence ID" value="NZ_JAAFGS010000001.1"/>
</dbReference>
<reference evidence="1 2" key="1">
    <citation type="submission" date="2020-01" db="EMBL/GenBank/DDBJ databases">
        <title>Polyphasic characterisation and genomic insights into a novel alkali tolerant bacterium VR-M41.</title>
        <authorList>
            <person name="Vemuluri V.R."/>
        </authorList>
    </citation>
    <scope>NUCLEOTIDE SEQUENCE [LARGE SCALE GENOMIC DNA]</scope>
    <source>
        <strain evidence="1 2">VR-M41</strain>
    </source>
</reference>
<name>A0ABX0F1P9_9BACL</name>
<protein>
    <submittedName>
        <fullName evidence="1">Tautomerase family protein</fullName>
    </submittedName>
</protein>
<dbReference type="PANTHER" id="PTHR38460">
    <property type="entry name" value="TAUTOMERASE YOLI-RELATED"/>
    <property type="match status" value="1"/>
</dbReference>
<accession>A0ABX0F1P9</accession>
<evidence type="ECO:0000313" key="2">
    <source>
        <dbReference type="Proteomes" id="UP000800303"/>
    </source>
</evidence>
<dbReference type="SUPFAM" id="SSF55331">
    <property type="entry name" value="Tautomerase/MIF"/>
    <property type="match status" value="1"/>
</dbReference>
<gene>
    <name evidence="1" type="ORF">GYN08_03550</name>
</gene>
<organism evidence="1 2">
    <name type="scientific">Saccharibacillus alkalitolerans</name>
    <dbReference type="NCBI Taxonomy" id="2705290"/>
    <lineage>
        <taxon>Bacteria</taxon>
        <taxon>Bacillati</taxon>
        <taxon>Bacillota</taxon>
        <taxon>Bacilli</taxon>
        <taxon>Bacillales</taxon>
        <taxon>Paenibacillaceae</taxon>
        <taxon>Saccharibacillus</taxon>
    </lineage>
</organism>
<comment type="caution">
    <text evidence="1">The sequence shown here is derived from an EMBL/GenBank/DDBJ whole genome shotgun (WGS) entry which is preliminary data.</text>
</comment>
<dbReference type="Proteomes" id="UP000800303">
    <property type="component" value="Unassembled WGS sequence"/>
</dbReference>